<proteinExistence type="predicted"/>
<feature type="non-terminal residue" evidence="1">
    <location>
        <position position="57"/>
    </location>
</feature>
<gene>
    <name evidence="1" type="ORF">OS493_013394</name>
</gene>
<keyword evidence="2" id="KW-1185">Reference proteome</keyword>
<accession>A0A9W9YDV8</accession>
<dbReference type="Proteomes" id="UP001163046">
    <property type="component" value="Unassembled WGS sequence"/>
</dbReference>
<evidence type="ECO:0000313" key="2">
    <source>
        <dbReference type="Proteomes" id="UP001163046"/>
    </source>
</evidence>
<evidence type="ECO:0000313" key="1">
    <source>
        <dbReference type="EMBL" id="KAJ7336020.1"/>
    </source>
</evidence>
<dbReference type="AlphaFoldDB" id="A0A9W9YDV8"/>
<dbReference type="EMBL" id="MU827783">
    <property type="protein sequence ID" value="KAJ7336020.1"/>
    <property type="molecule type" value="Genomic_DNA"/>
</dbReference>
<sequence>LLRSRLSGLKRTVTTDDTNYPRIVDCCNGDDQLEAGLRWLTTETRHPSTAKLCKLLR</sequence>
<protein>
    <submittedName>
        <fullName evidence="1">Uncharacterized protein</fullName>
    </submittedName>
</protein>
<feature type="non-terminal residue" evidence="1">
    <location>
        <position position="1"/>
    </location>
</feature>
<comment type="caution">
    <text evidence="1">The sequence shown here is derived from an EMBL/GenBank/DDBJ whole genome shotgun (WGS) entry which is preliminary data.</text>
</comment>
<reference evidence="1" key="1">
    <citation type="submission" date="2023-01" db="EMBL/GenBank/DDBJ databases">
        <title>Genome assembly of the deep-sea coral Lophelia pertusa.</title>
        <authorList>
            <person name="Herrera S."/>
            <person name="Cordes E."/>
        </authorList>
    </citation>
    <scope>NUCLEOTIDE SEQUENCE</scope>
    <source>
        <strain evidence="1">USNM1676648</strain>
        <tissue evidence="1">Polyp</tissue>
    </source>
</reference>
<name>A0A9W9YDV8_9CNID</name>
<organism evidence="1 2">
    <name type="scientific">Desmophyllum pertusum</name>
    <dbReference type="NCBI Taxonomy" id="174260"/>
    <lineage>
        <taxon>Eukaryota</taxon>
        <taxon>Metazoa</taxon>
        <taxon>Cnidaria</taxon>
        <taxon>Anthozoa</taxon>
        <taxon>Hexacorallia</taxon>
        <taxon>Scleractinia</taxon>
        <taxon>Caryophylliina</taxon>
        <taxon>Caryophylliidae</taxon>
        <taxon>Desmophyllum</taxon>
    </lineage>
</organism>